<dbReference type="EMBL" id="JAPFFL010000013">
    <property type="protein sequence ID" value="KAJ6684401.1"/>
    <property type="molecule type" value="Genomic_DNA"/>
</dbReference>
<dbReference type="Pfam" id="PF07725">
    <property type="entry name" value="LRR_3"/>
    <property type="match status" value="1"/>
</dbReference>
<reference evidence="3" key="2">
    <citation type="journal article" date="2023" name="Int. J. Mol. Sci.">
        <title>De Novo Assembly and Annotation of 11 Diverse Shrub Willow (Salix) Genomes Reveals Novel Gene Organization in Sex-Linked Regions.</title>
        <authorList>
            <person name="Hyden B."/>
            <person name="Feng K."/>
            <person name="Yates T.B."/>
            <person name="Jawdy S."/>
            <person name="Cereghino C."/>
            <person name="Smart L.B."/>
            <person name="Muchero W."/>
        </authorList>
    </citation>
    <scope>NUCLEOTIDE SEQUENCE [LARGE SCALE GENOMIC DNA]</scope>
    <source>
        <tissue evidence="3">Shoot tip</tissue>
    </source>
</reference>
<dbReference type="Proteomes" id="UP001151529">
    <property type="component" value="Chromosome 17"/>
</dbReference>
<organism evidence="3 4">
    <name type="scientific">Salix viminalis</name>
    <name type="common">Common osier</name>
    <name type="synonym">Basket willow</name>
    <dbReference type="NCBI Taxonomy" id="40686"/>
    <lineage>
        <taxon>Eukaryota</taxon>
        <taxon>Viridiplantae</taxon>
        <taxon>Streptophyta</taxon>
        <taxon>Embryophyta</taxon>
        <taxon>Tracheophyta</taxon>
        <taxon>Spermatophyta</taxon>
        <taxon>Magnoliopsida</taxon>
        <taxon>eudicotyledons</taxon>
        <taxon>Gunneridae</taxon>
        <taxon>Pentapetalae</taxon>
        <taxon>rosids</taxon>
        <taxon>fabids</taxon>
        <taxon>Malpighiales</taxon>
        <taxon>Salicaceae</taxon>
        <taxon>Saliceae</taxon>
        <taxon>Salix</taxon>
    </lineage>
</organism>
<keyword evidence="1" id="KW-0433">Leucine-rich repeat</keyword>
<dbReference type="AlphaFoldDB" id="A0A9Q0P9Y4"/>
<evidence type="ECO:0000313" key="4">
    <source>
        <dbReference type="Proteomes" id="UP001151529"/>
    </source>
</evidence>
<accession>A0A9Q0P9Y4</accession>
<protein>
    <submittedName>
        <fullName evidence="3">LEUCINE-RICH REPEAT-CONTAINING PROTEIN</fullName>
    </submittedName>
</protein>
<sequence>MPGITEAQWNMKAFSKMSRLRLLEINNVQISEGPEDLSNNLRFLEWHFYPSKSLPVGLQVDELVELHMPNSRVEQLWYGHKRAVNLEIIDLSNSLSLVRTPDFTGIPNLKRLIPEGCTSLYEVHPSLGHHKKLQYVNLVNCRNVTTLPSNLEMESLEVFSLDGCSNLRS</sequence>
<dbReference type="InterPro" id="IPR011713">
    <property type="entry name" value="Leu-rich_rpt_3"/>
</dbReference>
<gene>
    <name evidence="3" type="ORF">OIU85_008034</name>
</gene>
<proteinExistence type="predicted"/>
<dbReference type="Gene3D" id="3.80.10.10">
    <property type="entry name" value="Ribonuclease Inhibitor"/>
    <property type="match status" value="1"/>
</dbReference>
<dbReference type="PANTHER" id="PTHR11017">
    <property type="entry name" value="LEUCINE-RICH REPEAT-CONTAINING PROTEIN"/>
    <property type="match status" value="1"/>
</dbReference>
<dbReference type="SUPFAM" id="SSF52058">
    <property type="entry name" value="L domain-like"/>
    <property type="match status" value="1"/>
</dbReference>
<comment type="caution">
    <text evidence="3">The sequence shown here is derived from an EMBL/GenBank/DDBJ whole genome shotgun (WGS) entry which is preliminary data.</text>
</comment>
<keyword evidence="2" id="KW-0677">Repeat</keyword>
<keyword evidence="4" id="KW-1185">Reference proteome</keyword>
<dbReference type="InterPro" id="IPR032675">
    <property type="entry name" value="LRR_dom_sf"/>
</dbReference>
<dbReference type="GO" id="GO:0006952">
    <property type="term" value="P:defense response"/>
    <property type="evidence" value="ECO:0007669"/>
    <property type="project" value="InterPro"/>
</dbReference>
<evidence type="ECO:0000256" key="1">
    <source>
        <dbReference type="ARBA" id="ARBA00022614"/>
    </source>
</evidence>
<dbReference type="OrthoDB" id="1744519at2759"/>
<dbReference type="PANTHER" id="PTHR11017:SF559">
    <property type="entry name" value="DISEASE RESISTANCE PROTEIN CHL1"/>
    <property type="match status" value="1"/>
</dbReference>
<reference evidence="3" key="1">
    <citation type="submission" date="2022-11" db="EMBL/GenBank/DDBJ databases">
        <authorList>
            <person name="Hyden B.L."/>
            <person name="Feng K."/>
            <person name="Yates T."/>
            <person name="Jawdy S."/>
            <person name="Smart L.B."/>
            <person name="Muchero W."/>
        </authorList>
    </citation>
    <scope>NUCLEOTIDE SEQUENCE</scope>
    <source>
        <tissue evidence="3">Shoot tip</tissue>
    </source>
</reference>
<evidence type="ECO:0000313" key="3">
    <source>
        <dbReference type="EMBL" id="KAJ6684401.1"/>
    </source>
</evidence>
<dbReference type="InterPro" id="IPR044974">
    <property type="entry name" value="Disease_R_plants"/>
</dbReference>
<name>A0A9Q0P9Y4_SALVM</name>
<evidence type="ECO:0000256" key="2">
    <source>
        <dbReference type="ARBA" id="ARBA00022737"/>
    </source>
</evidence>